<name>A0A1I5AJ24_9HYPH</name>
<dbReference type="InterPro" id="IPR046132">
    <property type="entry name" value="DUF6129"/>
</dbReference>
<keyword evidence="3" id="KW-1185">Reference proteome</keyword>
<dbReference type="Proteomes" id="UP000199236">
    <property type="component" value="Unassembled WGS sequence"/>
</dbReference>
<dbReference type="OrthoDB" id="7960540at2"/>
<dbReference type="STRING" id="655353.SAMN04488056_101507"/>
<evidence type="ECO:0000313" key="3">
    <source>
        <dbReference type="Proteomes" id="UP000199236"/>
    </source>
</evidence>
<sequence length="90" mass="9895">MIDAALLDDVAGEVSAQGPGEEISAYLRSKWPKVHFTYCQDDDITTAQPIREHKTFNLYLVVGGEGCISFTSSEQTATGIVVAEVEEWEE</sequence>
<dbReference type="Pfam" id="PF19624">
    <property type="entry name" value="DUF6129"/>
    <property type="match status" value="1"/>
</dbReference>
<evidence type="ECO:0000259" key="1">
    <source>
        <dbReference type="Pfam" id="PF19624"/>
    </source>
</evidence>
<gene>
    <name evidence="2" type="ORF">SAMN04488056_101507</name>
</gene>
<dbReference type="EMBL" id="FOVR01000001">
    <property type="protein sequence ID" value="SFN62350.1"/>
    <property type="molecule type" value="Genomic_DNA"/>
</dbReference>
<proteinExistence type="predicted"/>
<feature type="domain" description="DUF6129" evidence="1">
    <location>
        <begin position="25"/>
        <end position="71"/>
    </location>
</feature>
<reference evidence="2 3" key="1">
    <citation type="submission" date="2016-10" db="EMBL/GenBank/DDBJ databases">
        <authorList>
            <person name="de Groot N.N."/>
        </authorList>
    </citation>
    <scope>NUCLEOTIDE SEQUENCE [LARGE SCALE GENOMIC DNA]</scope>
    <source>
        <strain evidence="2 3">CGMCC 1.9157</strain>
    </source>
</reference>
<dbReference type="RefSeq" id="WP_090068497.1">
    <property type="nucleotide sequence ID" value="NZ_FOVR01000001.1"/>
</dbReference>
<accession>A0A1I5AJ24</accession>
<dbReference type="AlphaFoldDB" id="A0A1I5AJ24"/>
<protein>
    <recommendedName>
        <fullName evidence="1">DUF6129 domain-containing protein</fullName>
    </recommendedName>
</protein>
<evidence type="ECO:0000313" key="2">
    <source>
        <dbReference type="EMBL" id="SFN62350.1"/>
    </source>
</evidence>
<organism evidence="2 3">
    <name type="scientific">Cohaesibacter marisflavi</name>
    <dbReference type="NCBI Taxonomy" id="655353"/>
    <lineage>
        <taxon>Bacteria</taxon>
        <taxon>Pseudomonadati</taxon>
        <taxon>Pseudomonadota</taxon>
        <taxon>Alphaproteobacteria</taxon>
        <taxon>Hyphomicrobiales</taxon>
        <taxon>Cohaesibacteraceae</taxon>
    </lineage>
</organism>